<dbReference type="PANTHER" id="PTHR22773">
    <property type="entry name" value="NADH DEHYDROGENASE"/>
    <property type="match status" value="1"/>
</dbReference>
<sequence length="492" mass="53198">MLLNEVFPLNPLSGVELLSLTPLFILAVGAILSLIVGTHKEKGHTFAFGVAFVSLVSCLFVYASTATISDISILGETLIFNPFTKTIAAMATGFALIAVVLTYGQDKKEGLLSEIYALIQFSTAGMILMMSTQHLLFLFIALEIMSLAIYIMVAMRRSSRFSAEAGLKYFILGGLASAFLLYGSSLIFGATGSFQLGTINTFLLAHNEPSFIFYVGLGMVLVAMLFKVGAVPFHGWVPDVYQGAATNVTGFMGAAVKFTAFMALARICQNLVFVDNIVALKWFETTIYVIAAASMIYGNFVAISQNEIKRMLSFSTIAHTGYLLLGLYAMKLGEESAQSVLLYLFFYAVANLGAFAVISQFEEKNQKDLTFDQISGMGAKHPVLGTFFTLFLLSMAGIPLTSGFIAKYGLFSSAVYAGEIPLVVIAVLTSVVSVYYYLRVIVYMFMKDTTSEAATYQGLKGAGLAAFLSAAATLQFGLFPRAIISFVKMISK</sequence>
<feature type="transmembrane region" description="Helical" evidence="5">
    <location>
        <begin position="420"/>
        <end position="438"/>
    </location>
</feature>
<name>A0AAX4HTB7_9BACT</name>
<feature type="transmembrane region" description="Helical" evidence="5">
    <location>
        <begin position="285"/>
        <end position="304"/>
    </location>
</feature>
<feature type="transmembrane region" description="Helical" evidence="5">
    <location>
        <begin position="245"/>
        <end position="265"/>
    </location>
</feature>
<dbReference type="GO" id="GO:0008137">
    <property type="term" value="F:NADH dehydrogenase (ubiquinone) activity"/>
    <property type="evidence" value="ECO:0007669"/>
    <property type="project" value="InterPro"/>
</dbReference>
<dbReference type="GO" id="GO:0048038">
    <property type="term" value="F:quinone binding"/>
    <property type="evidence" value="ECO:0007669"/>
    <property type="project" value="UniProtKB-KW"/>
</dbReference>
<feature type="domain" description="NADH:quinone oxidoreductase/Mrp antiporter transmembrane" evidence="7">
    <location>
        <begin position="133"/>
        <end position="432"/>
    </location>
</feature>
<evidence type="ECO:0000256" key="4">
    <source>
        <dbReference type="ARBA" id="ARBA00023136"/>
    </source>
</evidence>
<dbReference type="InterPro" id="IPR001750">
    <property type="entry name" value="ND/Mrp_TM"/>
</dbReference>
<evidence type="ECO:0000256" key="3">
    <source>
        <dbReference type="ARBA" id="ARBA00022989"/>
    </source>
</evidence>
<dbReference type="AlphaFoldDB" id="A0AAX4HTB7"/>
<comment type="subcellular location">
    <subcellularLocation>
        <location evidence="5">Cell membrane</location>
        <topology evidence="5">Multi-pass membrane protein</topology>
    </subcellularLocation>
    <subcellularLocation>
        <location evidence="1">Endomembrane system</location>
        <topology evidence="1">Multi-pass membrane protein</topology>
    </subcellularLocation>
    <subcellularLocation>
        <location evidence="6">Membrane</location>
        <topology evidence="6">Multi-pass membrane protein</topology>
    </subcellularLocation>
</comment>
<keyword evidence="5" id="KW-0520">NAD</keyword>
<dbReference type="NCBIfam" id="TIGR01770">
    <property type="entry name" value="NDH_I_N"/>
    <property type="match status" value="1"/>
</dbReference>
<feature type="transmembrane region" description="Helical" evidence="5">
    <location>
        <begin position="20"/>
        <end position="38"/>
    </location>
</feature>
<keyword evidence="4 5" id="KW-0472">Membrane</keyword>
<evidence type="ECO:0000256" key="6">
    <source>
        <dbReference type="RuleBase" id="RU000320"/>
    </source>
</evidence>
<evidence type="ECO:0000313" key="8">
    <source>
        <dbReference type="EMBL" id="WPU66174.1"/>
    </source>
</evidence>
<feature type="transmembrane region" description="Helical" evidence="5">
    <location>
        <begin position="45"/>
        <end position="63"/>
    </location>
</feature>
<dbReference type="HAMAP" id="MF_00445">
    <property type="entry name" value="NDH1_NuoN_1"/>
    <property type="match status" value="1"/>
</dbReference>
<keyword evidence="2 5" id="KW-0812">Transmembrane</keyword>
<keyword evidence="5" id="KW-0813">Transport</keyword>
<organism evidence="8 9">
    <name type="scientific">Peredibacter starrii</name>
    <dbReference type="NCBI Taxonomy" id="28202"/>
    <lineage>
        <taxon>Bacteria</taxon>
        <taxon>Pseudomonadati</taxon>
        <taxon>Bdellovibrionota</taxon>
        <taxon>Bacteriovoracia</taxon>
        <taxon>Bacteriovoracales</taxon>
        <taxon>Bacteriovoracaceae</taxon>
        <taxon>Peredibacter</taxon>
    </lineage>
</organism>
<feature type="transmembrane region" description="Helical" evidence="5">
    <location>
        <begin position="135"/>
        <end position="155"/>
    </location>
</feature>
<comment type="similarity">
    <text evidence="5">Belongs to the complex I subunit 2 family.</text>
</comment>
<evidence type="ECO:0000256" key="5">
    <source>
        <dbReference type="HAMAP-Rule" id="MF_00445"/>
    </source>
</evidence>
<dbReference type="EC" id="7.1.1.-" evidence="5"/>
<gene>
    <name evidence="5" type="primary">nuoN</name>
    <name evidence="8" type="ORF">SOO65_05390</name>
</gene>
<feature type="transmembrane region" description="Helical" evidence="5">
    <location>
        <begin position="83"/>
        <end position="104"/>
    </location>
</feature>
<feature type="transmembrane region" description="Helical" evidence="5">
    <location>
        <begin position="167"/>
        <end position="191"/>
    </location>
</feature>
<keyword evidence="5" id="KW-1003">Cell membrane</keyword>
<evidence type="ECO:0000256" key="2">
    <source>
        <dbReference type="ARBA" id="ARBA00022692"/>
    </source>
</evidence>
<evidence type="ECO:0000259" key="7">
    <source>
        <dbReference type="Pfam" id="PF00361"/>
    </source>
</evidence>
<evidence type="ECO:0000256" key="1">
    <source>
        <dbReference type="ARBA" id="ARBA00004127"/>
    </source>
</evidence>
<keyword evidence="5" id="KW-0874">Quinone</keyword>
<feature type="transmembrane region" description="Helical" evidence="5">
    <location>
        <begin position="382"/>
        <end position="400"/>
    </location>
</feature>
<feature type="transmembrane region" description="Helical" evidence="5">
    <location>
        <begin position="211"/>
        <end position="233"/>
    </location>
</feature>
<dbReference type="GO" id="GO:0042773">
    <property type="term" value="P:ATP synthesis coupled electron transport"/>
    <property type="evidence" value="ECO:0007669"/>
    <property type="project" value="InterPro"/>
</dbReference>
<dbReference type="KEGG" id="psti:SOO65_05390"/>
<accession>A0AAX4HTB7</accession>
<keyword evidence="5" id="KW-1278">Translocase</keyword>
<protein>
    <recommendedName>
        <fullName evidence="5">NADH-quinone oxidoreductase subunit N</fullName>
        <ecNumber evidence="5">7.1.1.-</ecNumber>
    </recommendedName>
    <alternativeName>
        <fullName evidence="5">NADH dehydrogenase I subunit N</fullName>
    </alternativeName>
    <alternativeName>
        <fullName evidence="5">NDH-1 subunit N</fullName>
    </alternativeName>
</protein>
<evidence type="ECO:0000313" key="9">
    <source>
        <dbReference type="Proteomes" id="UP001324634"/>
    </source>
</evidence>
<dbReference type="Proteomes" id="UP001324634">
    <property type="component" value="Chromosome"/>
</dbReference>
<dbReference type="RefSeq" id="WP_321398115.1">
    <property type="nucleotide sequence ID" value="NZ_CP139487.1"/>
</dbReference>
<keyword evidence="3 5" id="KW-1133">Transmembrane helix</keyword>
<dbReference type="GO" id="GO:0005886">
    <property type="term" value="C:plasma membrane"/>
    <property type="evidence" value="ECO:0007669"/>
    <property type="project" value="UniProtKB-SubCell"/>
</dbReference>
<proteinExistence type="inferred from homology"/>
<dbReference type="GO" id="GO:0012505">
    <property type="term" value="C:endomembrane system"/>
    <property type="evidence" value="ECO:0007669"/>
    <property type="project" value="UniProtKB-SubCell"/>
</dbReference>
<keyword evidence="9" id="KW-1185">Reference proteome</keyword>
<reference evidence="8 9" key="1">
    <citation type="submission" date="2023-11" db="EMBL/GenBank/DDBJ databases">
        <title>Peredibacter starrii A3.12.</title>
        <authorList>
            <person name="Mitchell R.J."/>
        </authorList>
    </citation>
    <scope>NUCLEOTIDE SEQUENCE [LARGE SCALE GENOMIC DNA]</scope>
    <source>
        <strain evidence="8 9">A3.12</strain>
    </source>
</reference>
<dbReference type="EMBL" id="CP139487">
    <property type="protein sequence ID" value="WPU66174.1"/>
    <property type="molecule type" value="Genomic_DNA"/>
</dbReference>
<dbReference type="Pfam" id="PF00361">
    <property type="entry name" value="Proton_antipo_M"/>
    <property type="match status" value="1"/>
</dbReference>
<dbReference type="GO" id="GO:0050136">
    <property type="term" value="F:NADH dehydrogenase (quinone) (non-electrogenic) activity"/>
    <property type="evidence" value="ECO:0007669"/>
    <property type="project" value="UniProtKB-UniRule"/>
</dbReference>
<comment type="catalytic activity">
    <reaction evidence="5">
        <text>a quinone + NADH + 5 H(+)(in) = a quinol + NAD(+) + 4 H(+)(out)</text>
        <dbReference type="Rhea" id="RHEA:57888"/>
        <dbReference type="ChEBI" id="CHEBI:15378"/>
        <dbReference type="ChEBI" id="CHEBI:24646"/>
        <dbReference type="ChEBI" id="CHEBI:57540"/>
        <dbReference type="ChEBI" id="CHEBI:57945"/>
        <dbReference type="ChEBI" id="CHEBI:132124"/>
    </reaction>
</comment>
<feature type="transmembrane region" description="Helical" evidence="5">
    <location>
        <begin position="111"/>
        <end position="129"/>
    </location>
</feature>
<feature type="transmembrane region" description="Helical" evidence="5">
    <location>
        <begin position="311"/>
        <end position="329"/>
    </location>
</feature>
<keyword evidence="5" id="KW-0830">Ubiquinone</keyword>
<dbReference type="InterPro" id="IPR010096">
    <property type="entry name" value="NADH-Q_OxRdtase_suN/2"/>
</dbReference>
<feature type="transmembrane region" description="Helical" evidence="5">
    <location>
        <begin position="341"/>
        <end position="361"/>
    </location>
</feature>
<comment type="subunit">
    <text evidence="5">NDH-1 is composed of 14 different subunits. Subunits NuoA, H, J, K, L, M, N constitute the membrane sector of the complex.</text>
</comment>
<comment type="function">
    <text evidence="5">NDH-1 shuttles electrons from NADH, via FMN and iron-sulfur (Fe-S) centers, to quinones in the respiratory chain. The immediate electron acceptor for the enzyme in this species is believed to be ubiquinone. Couples the redox reaction to proton translocation (for every two electrons transferred, four hydrogen ions are translocated across the cytoplasmic membrane), and thus conserves the redox energy in a proton gradient.</text>
</comment>